<sequence length="332" mass="35739">MHDPPSAAPPRPSRERRRRAAAGTVRRCRAGLSRCRPPHPHRHSGASGRTGRHPGPRHRRPRGAAAGQRADHRGEQAGRRQRAGRARGGARPGRRLHAAADAEHHAHAGAAHVRQTALRPLPRVHAHHAGVPQRVRARRAPVGAGQRPEGAHRPEQGPARTGAGGLARPGHQWPLLHRDAEPGRREARARSVQGFGRCDARPAGRLHQAAVRRDGDRHAAHPERQAQAAGRDRTDAHQATGQRADGARAGLAALDITGWIGIFAPAGLPPAVLDRLNKAMVAAIHKPEMRAQFEPLGMDLTGTTAAEFAAIVRSDNEAWGRIIKQTGIKLDQ</sequence>
<evidence type="ECO:0008006" key="5">
    <source>
        <dbReference type="Google" id="ProtNLM"/>
    </source>
</evidence>
<evidence type="ECO:0000313" key="4">
    <source>
        <dbReference type="Proteomes" id="UP000500826"/>
    </source>
</evidence>
<evidence type="ECO:0000256" key="1">
    <source>
        <dbReference type="ARBA" id="ARBA00006987"/>
    </source>
</evidence>
<proteinExistence type="inferred from homology"/>
<feature type="compositionally biased region" description="Basic and acidic residues" evidence="2">
    <location>
        <begin position="176"/>
        <end position="189"/>
    </location>
</feature>
<feature type="compositionally biased region" description="Pro residues" evidence="2">
    <location>
        <begin position="1"/>
        <end position="11"/>
    </location>
</feature>
<dbReference type="Proteomes" id="UP000500826">
    <property type="component" value="Chromosome"/>
</dbReference>
<comment type="similarity">
    <text evidence="1">Belongs to the UPF0065 (bug) family.</text>
</comment>
<organism evidence="3 4">
    <name type="scientific">Ramlibacter terrae</name>
    <dbReference type="NCBI Taxonomy" id="2732511"/>
    <lineage>
        <taxon>Bacteria</taxon>
        <taxon>Pseudomonadati</taxon>
        <taxon>Pseudomonadota</taxon>
        <taxon>Betaproteobacteria</taxon>
        <taxon>Burkholderiales</taxon>
        <taxon>Comamonadaceae</taxon>
        <taxon>Ramlibacter</taxon>
    </lineage>
</organism>
<feature type="region of interest" description="Disordered" evidence="2">
    <location>
        <begin position="127"/>
        <end position="245"/>
    </location>
</feature>
<feature type="compositionally biased region" description="Basic residues" evidence="2">
    <location>
        <begin position="36"/>
        <end position="62"/>
    </location>
</feature>
<feature type="compositionally biased region" description="Basic and acidic residues" evidence="2">
    <location>
        <begin position="211"/>
        <end position="236"/>
    </location>
</feature>
<dbReference type="InterPro" id="IPR042100">
    <property type="entry name" value="Bug_dom1"/>
</dbReference>
<evidence type="ECO:0000256" key="2">
    <source>
        <dbReference type="SAM" id="MobiDB-lite"/>
    </source>
</evidence>
<accession>A0ABX6P9U3</accession>
<feature type="compositionally biased region" description="Low complexity" evidence="2">
    <location>
        <begin position="129"/>
        <end position="148"/>
    </location>
</feature>
<dbReference type="PANTHER" id="PTHR42928:SF5">
    <property type="entry name" value="BLR1237 PROTEIN"/>
    <property type="match status" value="1"/>
</dbReference>
<feature type="region of interest" description="Disordered" evidence="2">
    <location>
        <begin position="1"/>
        <end position="112"/>
    </location>
</feature>
<dbReference type="PANTHER" id="PTHR42928">
    <property type="entry name" value="TRICARBOXYLATE-BINDING PROTEIN"/>
    <property type="match status" value="1"/>
</dbReference>
<name>A0ABX6P9U3_9BURK</name>
<dbReference type="Pfam" id="PF03401">
    <property type="entry name" value="TctC"/>
    <property type="match status" value="1"/>
</dbReference>
<dbReference type="EMBL" id="CP053418">
    <property type="protein sequence ID" value="QJW85851.1"/>
    <property type="molecule type" value="Genomic_DNA"/>
</dbReference>
<feature type="compositionally biased region" description="Basic and acidic residues" evidence="2">
    <location>
        <begin position="69"/>
        <end position="78"/>
    </location>
</feature>
<protein>
    <recommendedName>
        <fullName evidence="5">Tripartite tricarboxylate transporter substrate binding protein</fullName>
    </recommendedName>
</protein>
<keyword evidence="4" id="KW-1185">Reference proteome</keyword>
<reference evidence="3 4" key="1">
    <citation type="submission" date="2020-05" db="EMBL/GenBank/DDBJ databases">
        <title>Ramlibacter rhizophilus sp. nov., isolated from rhizosphere soil of national flower Mugunghwa from South Korea.</title>
        <authorList>
            <person name="Zheng-Fei Y."/>
            <person name="Huan T."/>
        </authorList>
    </citation>
    <scope>NUCLEOTIDE SEQUENCE [LARGE SCALE GENOMIC DNA]</scope>
    <source>
        <strain evidence="3 4">H242</strain>
    </source>
</reference>
<dbReference type="InterPro" id="IPR005064">
    <property type="entry name" value="BUG"/>
</dbReference>
<dbReference type="Gene3D" id="3.40.190.150">
    <property type="entry name" value="Bordetella uptake gene, domain 1"/>
    <property type="match status" value="1"/>
</dbReference>
<evidence type="ECO:0000313" key="3">
    <source>
        <dbReference type="EMBL" id="QJW85851.1"/>
    </source>
</evidence>
<gene>
    <name evidence="3" type="ORF">HK414_17640</name>
</gene>